<sequence length="68" mass="7637">MPKRPRLQRYVLLTAALCLSSFSPARFLLNTQDIAPQSAGFLHGTFFLISPLEGECLYYVVFSLKLVS</sequence>
<dbReference type="EMBL" id="RDQH01000338">
    <property type="protein sequence ID" value="RXH81736.1"/>
    <property type="molecule type" value="Genomic_DNA"/>
</dbReference>
<comment type="caution">
    <text evidence="1">The sequence shown here is derived from an EMBL/GenBank/DDBJ whole genome shotgun (WGS) entry which is preliminary data.</text>
</comment>
<evidence type="ECO:0000313" key="2">
    <source>
        <dbReference type="Proteomes" id="UP000290289"/>
    </source>
</evidence>
<dbReference type="AlphaFoldDB" id="A0A498IE78"/>
<dbReference type="Proteomes" id="UP000290289">
    <property type="component" value="Chromosome 12"/>
</dbReference>
<organism evidence="1 2">
    <name type="scientific">Malus domestica</name>
    <name type="common">Apple</name>
    <name type="synonym">Pyrus malus</name>
    <dbReference type="NCBI Taxonomy" id="3750"/>
    <lineage>
        <taxon>Eukaryota</taxon>
        <taxon>Viridiplantae</taxon>
        <taxon>Streptophyta</taxon>
        <taxon>Embryophyta</taxon>
        <taxon>Tracheophyta</taxon>
        <taxon>Spermatophyta</taxon>
        <taxon>Magnoliopsida</taxon>
        <taxon>eudicotyledons</taxon>
        <taxon>Gunneridae</taxon>
        <taxon>Pentapetalae</taxon>
        <taxon>rosids</taxon>
        <taxon>fabids</taxon>
        <taxon>Rosales</taxon>
        <taxon>Rosaceae</taxon>
        <taxon>Amygdaloideae</taxon>
        <taxon>Maleae</taxon>
        <taxon>Malus</taxon>
    </lineage>
</organism>
<protein>
    <submittedName>
        <fullName evidence="1">Uncharacterized protein</fullName>
    </submittedName>
</protein>
<proteinExistence type="predicted"/>
<accession>A0A498IE78</accession>
<evidence type="ECO:0000313" key="1">
    <source>
        <dbReference type="EMBL" id="RXH81736.1"/>
    </source>
</evidence>
<gene>
    <name evidence="1" type="ORF">DVH24_036077</name>
</gene>
<keyword evidence="2" id="KW-1185">Reference proteome</keyword>
<name>A0A498IE78_MALDO</name>
<reference evidence="1 2" key="1">
    <citation type="submission" date="2018-10" db="EMBL/GenBank/DDBJ databases">
        <title>A high-quality apple genome assembly.</title>
        <authorList>
            <person name="Hu J."/>
        </authorList>
    </citation>
    <scope>NUCLEOTIDE SEQUENCE [LARGE SCALE GENOMIC DNA]</scope>
    <source>
        <strain evidence="2">cv. HFTH1</strain>
        <tissue evidence="1">Young leaf</tissue>
    </source>
</reference>